<name>T1I494_RHOPR</name>
<keyword evidence="3" id="KW-1185">Reference proteome</keyword>
<dbReference type="Proteomes" id="UP000015103">
    <property type="component" value="Unassembled WGS sequence"/>
</dbReference>
<dbReference type="AlphaFoldDB" id="T1I494"/>
<dbReference type="InParanoid" id="T1I494"/>
<sequence>MEDEISEEFLRQKTESDGESVEETCSEEEDDLLSNDDNQDEVFDAGGPKSEARELFEGGKLFSLFITDEMIGTLVSCTNKEMEMRCQKYRTKHGIQQPQTIHTNQH</sequence>
<protein>
    <submittedName>
        <fullName evidence="2">Uncharacterized protein</fullName>
    </submittedName>
</protein>
<feature type="region of interest" description="Disordered" evidence="1">
    <location>
        <begin position="1"/>
        <end position="46"/>
    </location>
</feature>
<feature type="compositionally biased region" description="Acidic residues" evidence="1">
    <location>
        <begin position="17"/>
        <end position="43"/>
    </location>
</feature>
<dbReference type="VEuPathDB" id="VectorBase:RPRC011113"/>
<reference evidence="2" key="1">
    <citation type="submission" date="2015-05" db="UniProtKB">
        <authorList>
            <consortium name="EnsemblMetazoa"/>
        </authorList>
    </citation>
    <scope>IDENTIFICATION</scope>
</reference>
<organism evidence="2 3">
    <name type="scientific">Rhodnius prolixus</name>
    <name type="common">Triatomid bug</name>
    <dbReference type="NCBI Taxonomy" id="13249"/>
    <lineage>
        <taxon>Eukaryota</taxon>
        <taxon>Metazoa</taxon>
        <taxon>Ecdysozoa</taxon>
        <taxon>Arthropoda</taxon>
        <taxon>Hexapoda</taxon>
        <taxon>Insecta</taxon>
        <taxon>Pterygota</taxon>
        <taxon>Neoptera</taxon>
        <taxon>Paraneoptera</taxon>
        <taxon>Hemiptera</taxon>
        <taxon>Heteroptera</taxon>
        <taxon>Panheteroptera</taxon>
        <taxon>Cimicomorpha</taxon>
        <taxon>Reduviidae</taxon>
        <taxon>Triatominae</taxon>
        <taxon>Rhodnius</taxon>
    </lineage>
</organism>
<accession>T1I494</accession>
<evidence type="ECO:0000313" key="3">
    <source>
        <dbReference type="Proteomes" id="UP000015103"/>
    </source>
</evidence>
<dbReference type="HOGENOM" id="CLU_2226426_0_0_1"/>
<proteinExistence type="predicted"/>
<evidence type="ECO:0000313" key="2">
    <source>
        <dbReference type="EnsemblMetazoa" id="RPRC011113-PA"/>
    </source>
</evidence>
<evidence type="ECO:0000256" key="1">
    <source>
        <dbReference type="SAM" id="MobiDB-lite"/>
    </source>
</evidence>
<dbReference type="EnsemblMetazoa" id="RPRC011113-RA">
    <property type="protein sequence ID" value="RPRC011113-PA"/>
    <property type="gene ID" value="RPRC011113"/>
</dbReference>
<dbReference type="EMBL" id="ACPB03020433">
    <property type="status" value="NOT_ANNOTATED_CDS"/>
    <property type="molecule type" value="Genomic_DNA"/>
</dbReference>